<dbReference type="InterPro" id="IPR038765">
    <property type="entry name" value="Papain-like_cys_pep_sf"/>
</dbReference>
<dbReference type="InterPro" id="IPR027417">
    <property type="entry name" value="P-loop_NTPase"/>
</dbReference>
<evidence type="ECO:0000256" key="4">
    <source>
        <dbReference type="PIRSR" id="PIRSR613078-1"/>
    </source>
</evidence>
<evidence type="ECO:0000256" key="6">
    <source>
        <dbReference type="SAM" id="MobiDB-lite"/>
    </source>
</evidence>
<dbReference type="PANTHER" id="PTHR10606">
    <property type="entry name" value="6-PHOSPHOFRUCTO-2-KINASE/FRUCTOSE-2,6-BISPHOSPHATASE"/>
    <property type="match status" value="1"/>
</dbReference>
<dbReference type="PRINTS" id="PR00991">
    <property type="entry name" value="6PFRUCTKNASE"/>
</dbReference>
<feature type="compositionally biased region" description="Acidic residues" evidence="6">
    <location>
        <begin position="402"/>
        <end position="414"/>
    </location>
</feature>
<evidence type="ECO:0000313" key="10">
    <source>
        <dbReference type="Proteomes" id="UP000663833"/>
    </source>
</evidence>
<dbReference type="CDD" id="cd07067">
    <property type="entry name" value="HP_PGM_like"/>
    <property type="match status" value="1"/>
</dbReference>
<dbReference type="GO" id="GO:0004331">
    <property type="term" value="F:fructose-2,6-bisphosphate 2-phosphatase activity"/>
    <property type="evidence" value="ECO:0007669"/>
    <property type="project" value="TreeGrafter"/>
</dbReference>
<proteinExistence type="inferred from homology"/>
<dbReference type="GO" id="GO:0003873">
    <property type="term" value="F:6-phosphofructo-2-kinase activity"/>
    <property type="evidence" value="ECO:0007669"/>
    <property type="project" value="InterPro"/>
</dbReference>
<dbReference type="Proteomes" id="UP000663833">
    <property type="component" value="Unassembled WGS sequence"/>
</dbReference>
<feature type="binding site" evidence="5">
    <location>
        <position position="722"/>
    </location>
    <ligand>
        <name>substrate</name>
    </ligand>
</feature>
<evidence type="ECO:0000256" key="5">
    <source>
        <dbReference type="PIRSR" id="PIRSR613078-2"/>
    </source>
</evidence>
<dbReference type="PROSITE" id="PS50802">
    <property type="entry name" value="OTU"/>
    <property type="match status" value="1"/>
</dbReference>
<dbReference type="FunFam" id="3.40.50.300:FF:000644">
    <property type="entry name" value="GpmB, Fructose-2,6-bisphosphatase"/>
    <property type="match status" value="1"/>
</dbReference>
<dbReference type="AlphaFoldDB" id="A0A818KEU0"/>
<evidence type="ECO:0000313" key="8">
    <source>
        <dbReference type="EMBL" id="CAF3092632.1"/>
    </source>
</evidence>
<dbReference type="GO" id="GO:0006003">
    <property type="term" value="P:fructose 2,6-bisphosphate metabolic process"/>
    <property type="evidence" value="ECO:0007669"/>
    <property type="project" value="InterPro"/>
</dbReference>
<dbReference type="PROSITE" id="PS00175">
    <property type="entry name" value="PG_MUTASE"/>
    <property type="match status" value="1"/>
</dbReference>
<feature type="domain" description="OTU" evidence="7">
    <location>
        <begin position="163"/>
        <end position="289"/>
    </location>
</feature>
<evidence type="ECO:0000313" key="9">
    <source>
        <dbReference type="EMBL" id="CAF3557144.1"/>
    </source>
</evidence>
<dbReference type="PANTHER" id="PTHR10606:SF44">
    <property type="entry name" value="6-PHOSPHOFRUCTO 2-KINASE_FRUCTOSE 2,6-BISPHOSPHATASE LONG FORM"/>
    <property type="match status" value="1"/>
</dbReference>
<dbReference type="Proteomes" id="UP000663825">
    <property type="component" value="Unassembled WGS sequence"/>
</dbReference>
<dbReference type="Pfam" id="PF02338">
    <property type="entry name" value="OTU"/>
    <property type="match status" value="1"/>
</dbReference>
<dbReference type="EMBL" id="CAJNYD010003969">
    <property type="protein sequence ID" value="CAF3557144.1"/>
    <property type="molecule type" value="Genomic_DNA"/>
</dbReference>
<dbReference type="SUPFAM" id="SSF53254">
    <property type="entry name" value="Phosphoglycerate mutase-like"/>
    <property type="match status" value="1"/>
</dbReference>
<dbReference type="Pfam" id="PF00300">
    <property type="entry name" value="His_Phos_1"/>
    <property type="match status" value="1"/>
</dbReference>
<feature type="region of interest" description="Disordered" evidence="6">
    <location>
        <begin position="376"/>
        <end position="415"/>
    </location>
</feature>
<accession>A0A818KEU0</accession>
<name>A0A818KEU0_9BILA</name>
<feature type="active site" description="Tele-phosphohistidine intermediate" evidence="4">
    <location>
        <position position="673"/>
    </location>
</feature>
<dbReference type="FunFam" id="3.40.50.1240:FF:000001">
    <property type="entry name" value="6-phosphofructo-2-kinase/fructose-2, 6-bisphosphatase 3 isoform 2"/>
    <property type="match status" value="1"/>
</dbReference>
<keyword evidence="3" id="KW-0067">ATP-binding</keyword>
<dbReference type="InterPro" id="IPR013078">
    <property type="entry name" value="His_Pase_superF_clade-1"/>
</dbReference>
<evidence type="ECO:0000256" key="3">
    <source>
        <dbReference type="ARBA" id="ARBA00022840"/>
    </source>
</evidence>
<protein>
    <recommendedName>
        <fullName evidence="7">OTU domain-containing protein</fullName>
    </recommendedName>
</protein>
<dbReference type="InterPro" id="IPR003094">
    <property type="entry name" value="6Pfruct_kin"/>
</dbReference>
<dbReference type="InterPro" id="IPR013079">
    <property type="entry name" value="6Phosfructo_kin"/>
</dbReference>
<dbReference type="Pfam" id="PF01591">
    <property type="entry name" value="6PF2K"/>
    <property type="match status" value="1"/>
</dbReference>
<dbReference type="GO" id="GO:0006000">
    <property type="term" value="P:fructose metabolic process"/>
    <property type="evidence" value="ECO:0007669"/>
    <property type="project" value="InterPro"/>
</dbReference>
<dbReference type="CDD" id="cd22745">
    <property type="entry name" value="OTU_OTU1"/>
    <property type="match status" value="1"/>
</dbReference>
<dbReference type="InterPro" id="IPR029033">
    <property type="entry name" value="His_PPase_superfam"/>
</dbReference>
<evidence type="ECO:0000259" key="7">
    <source>
        <dbReference type="PROSITE" id="PS50802"/>
    </source>
</evidence>
<dbReference type="GO" id="GO:0005829">
    <property type="term" value="C:cytosol"/>
    <property type="evidence" value="ECO:0007669"/>
    <property type="project" value="TreeGrafter"/>
</dbReference>
<dbReference type="Gene3D" id="3.40.50.300">
    <property type="entry name" value="P-loop containing nucleotide triphosphate hydrolases"/>
    <property type="match status" value="1"/>
</dbReference>
<dbReference type="OrthoDB" id="267323at2759"/>
<feature type="active site" description="Proton donor/acceptor" evidence="4">
    <location>
        <position position="742"/>
    </location>
</feature>
<dbReference type="EMBL" id="CAJNXB010000767">
    <property type="protein sequence ID" value="CAF3092632.1"/>
    <property type="molecule type" value="Genomic_DNA"/>
</dbReference>
<dbReference type="InterPro" id="IPR001345">
    <property type="entry name" value="PG/BPGM_mutase_AS"/>
</dbReference>
<dbReference type="InterPro" id="IPR003323">
    <property type="entry name" value="OTU_dom"/>
</dbReference>
<organism evidence="9 10">
    <name type="scientific">Rotaria socialis</name>
    <dbReference type="NCBI Taxonomy" id="392032"/>
    <lineage>
        <taxon>Eukaryota</taxon>
        <taxon>Metazoa</taxon>
        <taxon>Spiralia</taxon>
        <taxon>Gnathifera</taxon>
        <taxon>Rotifera</taxon>
        <taxon>Eurotatoria</taxon>
        <taxon>Bdelloidea</taxon>
        <taxon>Philodinida</taxon>
        <taxon>Philodinidae</taxon>
        <taxon>Rotaria</taxon>
    </lineage>
</organism>
<sequence length="928" mass="105788">MAGPLLRILIRLKPNKYHSMEIAARYRIIDLFKQIAHDLHLTVDQLLHISIYRSGPNGCSLLYPINNNFSTTHYDVSITFDKYSLSSNEELFIDLTELILCQQQDNDELSTNDKHVASSLDKSDYFNSTASSSLNLEESSSSSLTQAKTTNNLSTKKSLIGQLIRFSVPADNSCLFSSIYFVLHSGKLDLASNKYLRNLVATKIESDQITYSEAMLGRTNSEYSKWIRKDDSWGGGIELAILTQEYEIEICVINTECEGRIDYFGEDRHYPYRVFLLYNNLHYDPVYLVTYDVVQQKELIQTKFHRNDEAILALANDLVEQFDSPASDDIEHATSYKKKPSGTSSESHIIVIISKRKNYKNDNIRMMLSGDLIASSSSSSSSFVGRPSTFEKVPIPSKDNDDMLEEPTTTDDTEDASKFDLNYWRKRRSFLDPDNPIMNRRRLSQACRDRLVRTPTIIAMAGLPARGKTYISRKLARYLQWIGIKTKVFNVGEYRRAVKSHADKNFFDPDNAEAMAVLNQCAQKALEDACNYLADEGEVAIFDATNITRERRRAIHDFCTQTYCFRVFFVESICDSSEIIEANIKEVKLKSPDYKDVAQEEAVADFLLRIEQYEKRYQPIDDKTDEKLFSFIKIFNCGERFLVHKIGGHIQSRVVYFLMNIHVTPRTIYLTRHGESELNVQQRIGGDPPLSINGKAYADALANYVAHENIPDLIVWTSQMQRTIQSAAKINAPKEQWKALNEINAGICEGLTYVEIATRYPEEFSARDQAKYHYRYPGGESYQDLVARLEPVIMELERAENVLVVCHQAVARCILAYFLNKDAGDLPYTKVPLHTVIKLTPMAYGCLMECIPLGTEAVNTHREKPKNCRPDRTVSEALNEFLEEPIDTNKVRTKSEIVYKSGGTKIETIDIDGNRVSDYATESDTGFM</sequence>
<reference evidence="9" key="1">
    <citation type="submission" date="2021-02" db="EMBL/GenBank/DDBJ databases">
        <authorList>
            <person name="Nowell W R."/>
        </authorList>
    </citation>
    <scope>NUCLEOTIDE SEQUENCE</scope>
</reference>
<keyword evidence="2" id="KW-0547">Nucleotide-binding</keyword>
<comment type="caution">
    <text evidence="9">The sequence shown here is derived from an EMBL/GenBank/DDBJ whole genome shotgun (WGS) entry which is preliminary data.</text>
</comment>
<gene>
    <name evidence="9" type="ORF">LUA448_LOCUS28264</name>
    <name evidence="8" type="ORF">TIS948_LOCUS6490</name>
</gene>
<dbReference type="Gene3D" id="3.90.70.80">
    <property type="match status" value="1"/>
</dbReference>
<feature type="binding site" evidence="5">
    <location>
        <begin position="672"/>
        <end position="679"/>
    </location>
    <ligand>
        <name>substrate</name>
    </ligand>
</feature>
<dbReference type="SMART" id="SM00855">
    <property type="entry name" value="PGAM"/>
    <property type="match status" value="1"/>
</dbReference>
<dbReference type="GO" id="GO:0005524">
    <property type="term" value="F:ATP binding"/>
    <property type="evidence" value="ECO:0007669"/>
    <property type="project" value="UniProtKB-KW"/>
</dbReference>
<comment type="similarity">
    <text evidence="1">In the C-terminal section; belongs to the phosphoglycerate mutase family.</text>
</comment>
<dbReference type="Gene3D" id="3.40.50.1240">
    <property type="entry name" value="Phosphoglycerate mutase-like"/>
    <property type="match status" value="1"/>
</dbReference>
<dbReference type="SUPFAM" id="SSF52540">
    <property type="entry name" value="P-loop containing nucleoside triphosphate hydrolases"/>
    <property type="match status" value="1"/>
</dbReference>
<evidence type="ECO:0000256" key="1">
    <source>
        <dbReference type="ARBA" id="ARBA00008408"/>
    </source>
</evidence>
<dbReference type="SUPFAM" id="SSF54001">
    <property type="entry name" value="Cysteine proteinases"/>
    <property type="match status" value="1"/>
</dbReference>
<evidence type="ECO:0000256" key="2">
    <source>
        <dbReference type="ARBA" id="ARBA00022741"/>
    </source>
</evidence>